<feature type="region of interest" description="Disordered" evidence="1">
    <location>
        <begin position="323"/>
        <end position="349"/>
    </location>
</feature>
<sequence>MNTETDPPADRPDGQPMGTPTPPTGRPEVLAVATNDEPLRVPSWMREPEVQQPLGFGNRVRLTWERVGGGLLTVVGIALAVGLVGMLGWAATDGWSNYVSSRQPDPTNEVVPTSAVGFGGQTGFFAGTPAESYAEGEAAIVLPTATPQPPFTARQVGDGLAKVRQALILGRLDTAMQHGDPDKFLVLFAEDARSELRRDFQTGQFASYATRFRPHALRASVEARAKGRITYRATRAANGIRVLEVTTNFVWVYPFRVPNVNPGDALVVIHDEVVWQVPHPDDVPPSSAGLWLATSQSYASNIDCASLAQGLIDVSSRLKFDLRPGTAGDDPDPDRMYDPDQSLDLPDTC</sequence>
<keyword evidence="4" id="KW-1185">Reference proteome</keyword>
<dbReference type="AlphaFoldDB" id="A0A7W7SME4"/>
<keyword evidence="2" id="KW-0812">Transmembrane</keyword>
<accession>A0A7W7SME4</accession>
<protein>
    <submittedName>
        <fullName evidence="3">Uncharacterized protein</fullName>
    </submittedName>
</protein>
<feature type="region of interest" description="Disordered" evidence="1">
    <location>
        <begin position="1"/>
        <end position="27"/>
    </location>
</feature>
<name>A0A7W7SME4_9ACTN</name>
<dbReference type="Proteomes" id="UP000578819">
    <property type="component" value="Unassembled WGS sequence"/>
</dbReference>
<evidence type="ECO:0000313" key="3">
    <source>
        <dbReference type="EMBL" id="MBB4957418.1"/>
    </source>
</evidence>
<feature type="transmembrane region" description="Helical" evidence="2">
    <location>
        <begin position="69"/>
        <end position="91"/>
    </location>
</feature>
<keyword evidence="2" id="KW-1133">Transmembrane helix</keyword>
<reference evidence="3 4" key="1">
    <citation type="submission" date="2020-08" db="EMBL/GenBank/DDBJ databases">
        <title>Sequencing the genomes of 1000 actinobacteria strains.</title>
        <authorList>
            <person name="Klenk H.-P."/>
        </authorList>
    </citation>
    <scope>NUCLEOTIDE SEQUENCE [LARGE SCALE GENOMIC DNA]</scope>
    <source>
        <strain evidence="3 4">DSM 45886</strain>
    </source>
</reference>
<organism evidence="3 4">
    <name type="scientific">Micromonospora polyrhachis</name>
    <dbReference type="NCBI Taxonomy" id="1282883"/>
    <lineage>
        <taxon>Bacteria</taxon>
        <taxon>Bacillati</taxon>
        <taxon>Actinomycetota</taxon>
        <taxon>Actinomycetes</taxon>
        <taxon>Micromonosporales</taxon>
        <taxon>Micromonosporaceae</taxon>
        <taxon>Micromonospora</taxon>
    </lineage>
</organism>
<evidence type="ECO:0000256" key="2">
    <source>
        <dbReference type="SAM" id="Phobius"/>
    </source>
</evidence>
<keyword evidence="2" id="KW-0472">Membrane</keyword>
<evidence type="ECO:0000313" key="4">
    <source>
        <dbReference type="Proteomes" id="UP000578819"/>
    </source>
</evidence>
<evidence type="ECO:0000256" key="1">
    <source>
        <dbReference type="SAM" id="MobiDB-lite"/>
    </source>
</evidence>
<proteinExistence type="predicted"/>
<dbReference type="EMBL" id="JACHJW010000001">
    <property type="protein sequence ID" value="MBB4957418.1"/>
    <property type="molecule type" value="Genomic_DNA"/>
</dbReference>
<gene>
    <name evidence="3" type="ORF">FHR38_001151</name>
</gene>
<dbReference type="RefSeq" id="WP_184533403.1">
    <property type="nucleotide sequence ID" value="NZ_JACHJW010000001.1"/>
</dbReference>
<comment type="caution">
    <text evidence="3">The sequence shown here is derived from an EMBL/GenBank/DDBJ whole genome shotgun (WGS) entry which is preliminary data.</text>
</comment>